<dbReference type="OrthoDB" id="2141925at2759"/>
<evidence type="ECO:0000256" key="6">
    <source>
        <dbReference type="SAM" id="MobiDB-lite"/>
    </source>
</evidence>
<dbReference type="AlphaFoldDB" id="A0A9P6B1W0"/>
<keyword evidence="4" id="KW-0967">Endosome</keyword>
<feature type="compositionally biased region" description="Pro residues" evidence="6">
    <location>
        <begin position="810"/>
        <end position="823"/>
    </location>
</feature>
<protein>
    <recommendedName>
        <fullName evidence="5">BRO domain-containing protein 1</fullName>
    </recommendedName>
</protein>
<dbReference type="Pfam" id="PF03097">
    <property type="entry name" value="BRO1"/>
    <property type="match status" value="1"/>
</dbReference>
<dbReference type="GO" id="GO:0005768">
    <property type="term" value="C:endosome"/>
    <property type="evidence" value="ECO:0007669"/>
    <property type="project" value="UniProtKB-SubCell"/>
</dbReference>
<dbReference type="PANTHER" id="PTHR23030">
    <property type="entry name" value="PCD6 INTERACTING PROTEIN-RELATED"/>
    <property type="match status" value="1"/>
</dbReference>
<evidence type="ECO:0000256" key="5">
    <source>
        <dbReference type="ARBA" id="ARBA00041284"/>
    </source>
</evidence>
<evidence type="ECO:0000313" key="8">
    <source>
        <dbReference type="EMBL" id="KAF9515975.1"/>
    </source>
</evidence>
<evidence type="ECO:0000256" key="4">
    <source>
        <dbReference type="ARBA" id="ARBA00022753"/>
    </source>
</evidence>
<feature type="region of interest" description="Disordered" evidence="6">
    <location>
        <begin position="763"/>
        <end position="968"/>
    </location>
</feature>
<sequence length="968" mass="107693">MAQSPMISIPKKKTDEVDWTTPIRSVILHSYGENPDTYSPECANLQRYRQDAVRGAGSDITARDLLYKYFGQLELLELRFSEIKVTFPWHDAFTSKLTTQTSLAFEKASIIFQIASTHSSIAASQNRSDPEGLKRAFHFFRTSAGMLTYINDNFLHAPSTDLSREVVKFLVGLMLAQATEVILEKIVAEKKQKEAFISKVASQASFLYSGLVEEVKEFYGKNVFDRNWVTLLQIKAKYFTSLMHYHRYLADTSASHHGDALSRIGLAETLSKDANKLATLSSSTYFLTSTSSSGPTSGTLPVDADSAILELTASLSTLTAERKTEATRDNDLIYNAIPTASSALPPVEKLVVATPIPIQEVYGTPDVQKVIGPDLFGRLIPLSVHKSASIYSEEKAKLIRGEVEKCEVADESLSAALSTFGLPTALQKWKEATRGYGAPNEQTGSDVIPQEVYDWGEEMMDADGIEDVESAKSQLATLRTSVGETLDSIGRDLESESRECEAMRVKYEHLWTQDPSASFTRAFRADLKNHLEAYNAASSSDNQLVSLWESALPEARLVLSGTDNVERLFVEQERRGGSNSSQPTLLDLGADEANEKALVDIKNRVKEIDEKLERLNKIVRERGEVIRDLKEKIQSDDVSHLLLLNQRSSNVEPALFATELEKFRPYQARIAVTIRQSEVAIEEIGQLWRSLKTGRGRDLIRKAEGKDKRKENLVSRLIQSRDSWIRVREGFKKGKEFYRELDNLAKTLKRNVDDFVRARTSERETLASQAETKRRLATPAAPLPLPEKPQAPHLLLLSPSSAPTPSWASRPPPPPSHPAPSPQPSYSQSFPPPPNPRQASHSNQESSPYAALQMPQYGLPPPPSQRPQYLPSAPTAPDPYSTLFNTPGLSSQFALDSYNGSLLPQPQGGIYPPPPTQQYHSSQGVPSPPLQPPLQQYAPYQSQPLGPTWQQQQQQPQPRQGESSRHDR</sequence>
<evidence type="ECO:0000256" key="2">
    <source>
        <dbReference type="ARBA" id="ARBA00004496"/>
    </source>
</evidence>
<dbReference type="Proteomes" id="UP000886523">
    <property type="component" value="Unassembled WGS sequence"/>
</dbReference>
<dbReference type="GO" id="GO:0043328">
    <property type="term" value="P:protein transport to vacuole involved in ubiquitin-dependent protein catabolic process via the multivesicular body sorting pathway"/>
    <property type="evidence" value="ECO:0007669"/>
    <property type="project" value="TreeGrafter"/>
</dbReference>
<dbReference type="PANTHER" id="PTHR23030:SF30">
    <property type="entry name" value="TYROSINE-PROTEIN PHOSPHATASE NON-RECEPTOR TYPE 23"/>
    <property type="match status" value="1"/>
</dbReference>
<gene>
    <name evidence="8" type="ORF">BS47DRAFT_1341273</name>
</gene>
<dbReference type="Pfam" id="PF13949">
    <property type="entry name" value="ALIX_LYPXL_bnd"/>
    <property type="match status" value="1"/>
</dbReference>
<dbReference type="SMART" id="SM01041">
    <property type="entry name" value="BRO1"/>
    <property type="match status" value="1"/>
</dbReference>
<name>A0A9P6B1W0_9AGAM</name>
<dbReference type="InterPro" id="IPR004328">
    <property type="entry name" value="BRO1_dom"/>
</dbReference>
<dbReference type="PROSITE" id="PS51180">
    <property type="entry name" value="BRO1"/>
    <property type="match status" value="1"/>
</dbReference>
<accession>A0A9P6B1W0</accession>
<keyword evidence="9" id="KW-1185">Reference proteome</keyword>
<feature type="domain" description="BRO1" evidence="7">
    <location>
        <begin position="5"/>
        <end position="413"/>
    </location>
</feature>
<organism evidence="8 9">
    <name type="scientific">Hydnum rufescens UP504</name>
    <dbReference type="NCBI Taxonomy" id="1448309"/>
    <lineage>
        <taxon>Eukaryota</taxon>
        <taxon>Fungi</taxon>
        <taxon>Dikarya</taxon>
        <taxon>Basidiomycota</taxon>
        <taxon>Agaricomycotina</taxon>
        <taxon>Agaricomycetes</taxon>
        <taxon>Cantharellales</taxon>
        <taxon>Hydnaceae</taxon>
        <taxon>Hydnum</taxon>
    </lineage>
</organism>
<feature type="compositionally biased region" description="Low complexity" evidence="6">
    <location>
        <begin position="791"/>
        <end position="809"/>
    </location>
</feature>
<dbReference type="Gene3D" id="1.20.140.50">
    <property type="entry name" value="alix/aip1 like domains"/>
    <property type="match status" value="1"/>
</dbReference>
<dbReference type="InterPro" id="IPR025304">
    <property type="entry name" value="ALIX_V_dom"/>
</dbReference>
<comment type="subcellular location">
    <subcellularLocation>
        <location evidence="2">Cytoplasm</location>
    </subcellularLocation>
    <subcellularLocation>
        <location evidence="1">Endosome</location>
    </subcellularLocation>
</comment>
<evidence type="ECO:0000259" key="7">
    <source>
        <dbReference type="PROSITE" id="PS51180"/>
    </source>
</evidence>
<proteinExistence type="predicted"/>
<dbReference type="Gene3D" id="1.20.120.560">
    <property type="entry name" value="alix/aip1 in complex with the ypdl late domain"/>
    <property type="match status" value="1"/>
</dbReference>
<evidence type="ECO:0000256" key="3">
    <source>
        <dbReference type="ARBA" id="ARBA00022490"/>
    </source>
</evidence>
<comment type="caution">
    <text evidence="8">The sequence shown here is derived from an EMBL/GenBank/DDBJ whole genome shotgun (WGS) entry which is preliminary data.</text>
</comment>
<dbReference type="CDD" id="cd09242">
    <property type="entry name" value="BRO1_ScBro1_like"/>
    <property type="match status" value="1"/>
</dbReference>
<evidence type="ECO:0000256" key="1">
    <source>
        <dbReference type="ARBA" id="ARBA00004177"/>
    </source>
</evidence>
<dbReference type="EMBL" id="MU128944">
    <property type="protein sequence ID" value="KAF9515975.1"/>
    <property type="molecule type" value="Genomic_DNA"/>
</dbReference>
<dbReference type="Gene3D" id="1.25.40.280">
    <property type="entry name" value="alix/aip1 like domains"/>
    <property type="match status" value="1"/>
</dbReference>
<feature type="compositionally biased region" description="Polar residues" evidence="6">
    <location>
        <begin position="882"/>
        <end position="902"/>
    </location>
</feature>
<dbReference type="InterPro" id="IPR038499">
    <property type="entry name" value="BRO1_sf"/>
</dbReference>
<evidence type="ECO:0000313" key="9">
    <source>
        <dbReference type="Proteomes" id="UP000886523"/>
    </source>
</evidence>
<reference evidence="8" key="1">
    <citation type="journal article" date="2020" name="Nat. Commun.">
        <title>Large-scale genome sequencing of mycorrhizal fungi provides insights into the early evolution of symbiotic traits.</title>
        <authorList>
            <person name="Miyauchi S."/>
            <person name="Kiss E."/>
            <person name="Kuo A."/>
            <person name="Drula E."/>
            <person name="Kohler A."/>
            <person name="Sanchez-Garcia M."/>
            <person name="Morin E."/>
            <person name="Andreopoulos B."/>
            <person name="Barry K.W."/>
            <person name="Bonito G."/>
            <person name="Buee M."/>
            <person name="Carver A."/>
            <person name="Chen C."/>
            <person name="Cichocki N."/>
            <person name="Clum A."/>
            <person name="Culley D."/>
            <person name="Crous P.W."/>
            <person name="Fauchery L."/>
            <person name="Girlanda M."/>
            <person name="Hayes R.D."/>
            <person name="Keri Z."/>
            <person name="LaButti K."/>
            <person name="Lipzen A."/>
            <person name="Lombard V."/>
            <person name="Magnuson J."/>
            <person name="Maillard F."/>
            <person name="Murat C."/>
            <person name="Nolan M."/>
            <person name="Ohm R.A."/>
            <person name="Pangilinan J."/>
            <person name="Pereira M.F."/>
            <person name="Perotto S."/>
            <person name="Peter M."/>
            <person name="Pfister S."/>
            <person name="Riley R."/>
            <person name="Sitrit Y."/>
            <person name="Stielow J.B."/>
            <person name="Szollosi G."/>
            <person name="Zifcakova L."/>
            <person name="Stursova M."/>
            <person name="Spatafora J.W."/>
            <person name="Tedersoo L."/>
            <person name="Vaario L.M."/>
            <person name="Yamada A."/>
            <person name="Yan M."/>
            <person name="Wang P."/>
            <person name="Xu J."/>
            <person name="Bruns T."/>
            <person name="Baldrian P."/>
            <person name="Vilgalys R."/>
            <person name="Dunand C."/>
            <person name="Henrissat B."/>
            <person name="Grigoriev I.V."/>
            <person name="Hibbett D."/>
            <person name="Nagy L.G."/>
            <person name="Martin F.M."/>
        </authorList>
    </citation>
    <scope>NUCLEOTIDE SEQUENCE</scope>
    <source>
        <strain evidence="8">UP504</strain>
    </source>
</reference>
<feature type="compositionally biased region" description="Low complexity" evidence="6">
    <location>
        <begin position="933"/>
        <end position="960"/>
    </location>
</feature>
<keyword evidence="3" id="KW-0963">Cytoplasm</keyword>